<dbReference type="NCBIfam" id="NF033788">
    <property type="entry name" value="HTH_metalloreg"/>
    <property type="match status" value="1"/>
</dbReference>
<reference evidence="5 6" key="1">
    <citation type="submission" date="2019-03" db="EMBL/GenBank/DDBJ databases">
        <title>Genomic Encyclopedia of Type Strains, Phase IV (KMG-IV): sequencing the most valuable type-strain genomes for metagenomic binning, comparative biology and taxonomic classification.</title>
        <authorList>
            <person name="Goeker M."/>
        </authorList>
    </citation>
    <scope>NUCLEOTIDE SEQUENCE [LARGE SCALE GENOMIC DNA]</scope>
    <source>
        <strain evidence="5 6">DSM 23802</strain>
    </source>
</reference>
<keyword evidence="2" id="KW-0238">DNA-binding</keyword>
<evidence type="ECO:0000313" key="5">
    <source>
        <dbReference type="EMBL" id="TCS83535.1"/>
    </source>
</evidence>
<dbReference type="PRINTS" id="PR00778">
    <property type="entry name" value="HTHARSR"/>
</dbReference>
<dbReference type="PANTHER" id="PTHR33154">
    <property type="entry name" value="TRANSCRIPTIONAL REGULATOR, ARSR FAMILY"/>
    <property type="match status" value="1"/>
</dbReference>
<dbReference type="Pfam" id="PF01022">
    <property type="entry name" value="HTH_5"/>
    <property type="match status" value="1"/>
</dbReference>
<comment type="caution">
    <text evidence="5">The sequence shown here is derived from an EMBL/GenBank/DDBJ whole genome shotgun (WGS) entry which is preliminary data.</text>
</comment>
<dbReference type="GO" id="GO:0003700">
    <property type="term" value="F:DNA-binding transcription factor activity"/>
    <property type="evidence" value="ECO:0007669"/>
    <property type="project" value="InterPro"/>
</dbReference>
<feature type="domain" description="HTH arsR-type" evidence="4">
    <location>
        <begin position="4"/>
        <end position="98"/>
    </location>
</feature>
<organism evidence="5 6">
    <name type="scientific">Tepidibacillus fermentans</name>
    <dbReference type="NCBI Taxonomy" id="1281767"/>
    <lineage>
        <taxon>Bacteria</taxon>
        <taxon>Bacillati</taxon>
        <taxon>Bacillota</taxon>
        <taxon>Bacilli</taxon>
        <taxon>Bacillales</taxon>
        <taxon>Bacillaceae</taxon>
        <taxon>Tepidibacillus</taxon>
    </lineage>
</organism>
<dbReference type="EMBL" id="SMAB01000004">
    <property type="protein sequence ID" value="TCS83535.1"/>
    <property type="molecule type" value="Genomic_DNA"/>
</dbReference>
<accession>A0A4R3KIX2</accession>
<keyword evidence="6" id="KW-1185">Reference proteome</keyword>
<dbReference type="PROSITE" id="PS50987">
    <property type="entry name" value="HTH_ARSR_2"/>
    <property type="match status" value="1"/>
</dbReference>
<dbReference type="InterPro" id="IPR036388">
    <property type="entry name" value="WH-like_DNA-bd_sf"/>
</dbReference>
<gene>
    <name evidence="5" type="ORF">EDD72_10485</name>
</gene>
<dbReference type="GO" id="GO:0003677">
    <property type="term" value="F:DNA binding"/>
    <property type="evidence" value="ECO:0007669"/>
    <property type="project" value="UniProtKB-KW"/>
</dbReference>
<dbReference type="SMART" id="SM00418">
    <property type="entry name" value="HTH_ARSR"/>
    <property type="match status" value="1"/>
</dbReference>
<protein>
    <submittedName>
        <fullName evidence="5">ArsR family transcriptional regulator</fullName>
    </submittedName>
</protein>
<evidence type="ECO:0000256" key="3">
    <source>
        <dbReference type="ARBA" id="ARBA00023163"/>
    </source>
</evidence>
<evidence type="ECO:0000256" key="2">
    <source>
        <dbReference type="ARBA" id="ARBA00023125"/>
    </source>
</evidence>
<dbReference type="Gene3D" id="1.10.10.10">
    <property type="entry name" value="Winged helix-like DNA-binding domain superfamily/Winged helix DNA-binding domain"/>
    <property type="match status" value="1"/>
</dbReference>
<dbReference type="InterPro" id="IPR051081">
    <property type="entry name" value="HTH_MetalResp_TranReg"/>
</dbReference>
<sequence>MDNPHIQKIDEMAELLKILGDKTRLTLFSLLKVRELCVCELTELLDVSQPAISQHLRKLKLLNLVKERKQGQWVYYSLRVPEESDPLRKAIIELLPDLTNWVNSIDVGDTCSLPPSKK</sequence>
<dbReference type="SUPFAM" id="SSF46785">
    <property type="entry name" value="Winged helix' DNA-binding domain"/>
    <property type="match status" value="1"/>
</dbReference>
<evidence type="ECO:0000256" key="1">
    <source>
        <dbReference type="ARBA" id="ARBA00023015"/>
    </source>
</evidence>
<dbReference type="InterPro" id="IPR036390">
    <property type="entry name" value="WH_DNA-bd_sf"/>
</dbReference>
<keyword evidence="1" id="KW-0805">Transcription regulation</keyword>
<dbReference type="AlphaFoldDB" id="A0A4R3KIX2"/>
<dbReference type="InterPro" id="IPR001845">
    <property type="entry name" value="HTH_ArsR_DNA-bd_dom"/>
</dbReference>
<dbReference type="CDD" id="cd00090">
    <property type="entry name" value="HTH_ARSR"/>
    <property type="match status" value="1"/>
</dbReference>
<proteinExistence type="predicted"/>
<evidence type="ECO:0000313" key="6">
    <source>
        <dbReference type="Proteomes" id="UP000295788"/>
    </source>
</evidence>
<keyword evidence="3" id="KW-0804">Transcription</keyword>
<dbReference type="InterPro" id="IPR011991">
    <property type="entry name" value="ArsR-like_HTH"/>
</dbReference>
<dbReference type="PANTHER" id="PTHR33154:SF18">
    <property type="entry name" value="ARSENICAL RESISTANCE OPERON REPRESSOR"/>
    <property type="match status" value="1"/>
</dbReference>
<name>A0A4R3KIX2_9BACI</name>
<evidence type="ECO:0000259" key="4">
    <source>
        <dbReference type="PROSITE" id="PS50987"/>
    </source>
</evidence>
<dbReference type="Proteomes" id="UP000295788">
    <property type="component" value="Unassembled WGS sequence"/>
</dbReference>